<dbReference type="RefSeq" id="WP_124235726.1">
    <property type="nucleotide sequence ID" value="NZ_JBHUFI010000009.1"/>
</dbReference>
<feature type="domain" description="PTS EIIA type-2" evidence="1">
    <location>
        <begin position="6"/>
        <end position="153"/>
    </location>
</feature>
<dbReference type="PROSITE" id="PS51094">
    <property type="entry name" value="PTS_EIIA_TYPE_2"/>
    <property type="match status" value="1"/>
</dbReference>
<dbReference type="Pfam" id="PF00359">
    <property type="entry name" value="PTS_EIIA_2"/>
    <property type="match status" value="1"/>
</dbReference>
<protein>
    <submittedName>
        <fullName evidence="2">PTS sugar transporter subunit IIA</fullName>
    </submittedName>
</protein>
<keyword evidence="2" id="KW-0813">Transport</keyword>
<proteinExistence type="predicted"/>
<organism evidence="2 3">
    <name type="scientific">Aeromicrobium camelliae</name>
    <dbReference type="NCBI Taxonomy" id="1538144"/>
    <lineage>
        <taxon>Bacteria</taxon>
        <taxon>Bacillati</taxon>
        <taxon>Actinomycetota</taxon>
        <taxon>Actinomycetes</taxon>
        <taxon>Propionibacteriales</taxon>
        <taxon>Nocardioidaceae</taxon>
        <taxon>Aeromicrobium</taxon>
    </lineage>
</organism>
<evidence type="ECO:0000259" key="1">
    <source>
        <dbReference type="PROSITE" id="PS51094"/>
    </source>
</evidence>
<evidence type="ECO:0000313" key="2">
    <source>
        <dbReference type="EMBL" id="RQN09270.1"/>
    </source>
</evidence>
<dbReference type="PANTHER" id="PTHR47738:SF3">
    <property type="entry name" value="PHOSPHOTRANSFERASE SYSTEM MANNITOL_FRUCTOSE-SPECIFIC IIA DOMAIN CONTAINING PROTEIN"/>
    <property type="match status" value="1"/>
</dbReference>
<dbReference type="Proteomes" id="UP000275225">
    <property type="component" value="Unassembled WGS sequence"/>
</dbReference>
<evidence type="ECO:0000313" key="3">
    <source>
        <dbReference type="Proteomes" id="UP000275225"/>
    </source>
</evidence>
<sequence length="155" mass="16629">MSTVASLLHPDFVRVGVRAASRDDLLREMADQLLARGTVEPTFADALLAREEKFPTGLPTAVMPVAIPHTDPEHVNESFLSVARLAEPVTFHQMGANAQTVEVELVVMIALADATSQLTTLQSLIGMFSDTETMEALKAAPDADALFAIIARTIS</sequence>
<dbReference type="CDD" id="cd00211">
    <property type="entry name" value="PTS_IIA_fru"/>
    <property type="match status" value="1"/>
</dbReference>
<dbReference type="InterPro" id="IPR016152">
    <property type="entry name" value="PTrfase/Anion_transptr"/>
</dbReference>
<dbReference type="Gene3D" id="3.40.930.10">
    <property type="entry name" value="Mannitol-specific EII, Chain A"/>
    <property type="match status" value="1"/>
</dbReference>
<accession>A0A3N6WPP9</accession>
<comment type="caution">
    <text evidence="2">The sequence shown here is derived from an EMBL/GenBank/DDBJ whole genome shotgun (WGS) entry which is preliminary data.</text>
</comment>
<keyword evidence="2" id="KW-0762">Sugar transport</keyword>
<dbReference type="EMBL" id="RQJX01000003">
    <property type="protein sequence ID" value="RQN09270.1"/>
    <property type="molecule type" value="Genomic_DNA"/>
</dbReference>
<gene>
    <name evidence="2" type="ORF">EHW97_03190</name>
</gene>
<reference evidence="2 3" key="1">
    <citation type="submission" date="2018-11" db="EMBL/GenBank/DDBJ databases">
        <authorList>
            <person name="Li F."/>
        </authorList>
    </citation>
    <scope>NUCLEOTIDE SEQUENCE [LARGE SCALE GENOMIC DNA]</scope>
    <source>
        <strain evidence="2 3">YS17T</strain>
    </source>
</reference>
<dbReference type="InterPro" id="IPR002178">
    <property type="entry name" value="PTS_EIIA_type-2_dom"/>
</dbReference>
<dbReference type="OrthoDB" id="3192919at2"/>
<dbReference type="InterPro" id="IPR051541">
    <property type="entry name" value="PTS_SugarTrans_NitroReg"/>
</dbReference>
<dbReference type="SUPFAM" id="SSF55804">
    <property type="entry name" value="Phoshotransferase/anion transport protein"/>
    <property type="match status" value="1"/>
</dbReference>
<dbReference type="PANTHER" id="PTHR47738">
    <property type="entry name" value="PTS SYSTEM FRUCTOSE-LIKE EIIA COMPONENT-RELATED"/>
    <property type="match status" value="1"/>
</dbReference>
<keyword evidence="3" id="KW-1185">Reference proteome</keyword>
<name>A0A3N6WPP9_9ACTN</name>
<dbReference type="AlphaFoldDB" id="A0A3N6WPP9"/>